<dbReference type="Pfam" id="PF00400">
    <property type="entry name" value="WD40"/>
    <property type="match status" value="3"/>
</dbReference>
<dbReference type="InterPro" id="IPR036322">
    <property type="entry name" value="WD40_repeat_dom_sf"/>
</dbReference>
<dbReference type="SMART" id="SM00320">
    <property type="entry name" value="WD40"/>
    <property type="match status" value="5"/>
</dbReference>
<evidence type="ECO:0000313" key="2">
    <source>
        <dbReference type="EMBL" id="TFJ97068.1"/>
    </source>
</evidence>
<feature type="repeat" description="WD" evidence="1">
    <location>
        <begin position="192"/>
        <end position="234"/>
    </location>
</feature>
<dbReference type="InterPro" id="IPR015943">
    <property type="entry name" value="WD40/YVTN_repeat-like_dom_sf"/>
</dbReference>
<dbReference type="PROSITE" id="PS50082">
    <property type="entry name" value="WD_REPEATS_2"/>
    <property type="match status" value="1"/>
</dbReference>
<reference evidence="2 3" key="1">
    <citation type="submission" date="2019-04" db="EMBL/GenBank/DDBJ databases">
        <title>Draft genome of the big-headed turtle Platysternon megacephalum.</title>
        <authorList>
            <person name="Gong S."/>
        </authorList>
    </citation>
    <scope>NUCLEOTIDE SEQUENCE [LARGE SCALE GENOMIC DNA]</scope>
    <source>
        <strain evidence="2">DO16091913</strain>
        <tissue evidence="2">Muscle</tissue>
    </source>
</reference>
<dbReference type="SUPFAM" id="SSF50978">
    <property type="entry name" value="WD40 repeat-like"/>
    <property type="match status" value="1"/>
</dbReference>
<accession>A0A4D9DJI6</accession>
<keyword evidence="3" id="KW-1185">Reference proteome</keyword>
<dbReference type="OrthoDB" id="361494at2759"/>
<dbReference type="InterPro" id="IPR001680">
    <property type="entry name" value="WD40_rpt"/>
</dbReference>
<proteinExistence type="predicted"/>
<dbReference type="EMBL" id="QXTE01000538">
    <property type="protein sequence ID" value="TFJ97068.1"/>
    <property type="molecule type" value="Genomic_DNA"/>
</dbReference>
<dbReference type="PANTHER" id="PTHR47822:SF3">
    <property type="entry name" value="ANAPHASE-PROMOTING COMPLEX SUBUNIT 4-LIKE WD40 DOMAIN-CONTAINING PROTEIN"/>
    <property type="match status" value="1"/>
</dbReference>
<protein>
    <submittedName>
        <fullName evidence="2">Signal recognition particle protein</fullName>
    </submittedName>
</protein>
<reference evidence="2 3" key="2">
    <citation type="submission" date="2019-04" db="EMBL/GenBank/DDBJ databases">
        <title>The genome sequence of big-headed turtle.</title>
        <authorList>
            <person name="Gong S."/>
        </authorList>
    </citation>
    <scope>NUCLEOTIDE SEQUENCE [LARGE SCALE GENOMIC DNA]</scope>
    <source>
        <strain evidence="2">DO16091913</strain>
        <tissue evidence="2">Muscle</tissue>
    </source>
</reference>
<gene>
    <name evidence="2" type="ORF">DR999_PMT21110</name>
</gene>
<organism evidence="2 3">
    <name type="scientific">Platysternon megacephalum</name>
    <name type="common">big-headed turtle</name>
    <dbReference type="NCBI Taxonomy" id="55544"/>
    <lineage>
        <taxon>Eukaryota</taxon>
        <taxon>Metazoa</taxon>
        <taxon>Chordata</taxon>
        <taxon>Craniata</taxon>
        <taxon>Vertebrata</taxon>
        <taxon>Euteleostomi</taxon>
        <taxon>Archelosauria</taxon>
        <taxon>Testudinata</taxon>
        <taxon>Testudines</taxon>
        <taxon>Cryptodira</taxon>
        <taxon>Durocryptodira</taxon>
        <taxon>Testudinoidea</taxon>
        <taxon>Platysternidae</taxon>
        <taxon>Platysternon</taxon>
    </lineage>
</organism>
<dbReference type="Gene3D" id="2.130.10.10">
    <property type="entry name" value="YVTN repeat-like/Quinoprotein amine dehydrogenase"/>
    <property type="match status" value="2"/>
</dbReference>
<dbReference type="PANTHER" id="PTHR47822">
    <property type="entry name" value="CARBOHYDRATE BINDING DOMAIN CONTAINING PROTEIN"/>
    <property type="match status" value="1"/>
</dbReference>
<comment type="caution">
    <text evidence="2">The sequence shown here is derived from an EMBL/GenBank/DDBJ whole genome shotgun (WGS) entry which is preliminary data.</text>
</comment>
<sequence>MARRRLERALLESRGREREEAARGPAQLRIRHQLPLSSDPHGIYSLRFAPAGGCLAAGFGNGAVQIVNVATASLHSSLFRGHRTRHAITALAYHPGRPSLLLAVGADGIISLYSMDSETLLATVTALAGCSPHVCPTPEKENEINAMDFCMDGSTYATAGKDRHIRLYDSHTNQLSHILQAPDFMTGDVTPSSGHSRRIFALRFHPGERHMFLTAGWDDCVKIWDKRMAKEAQRVINGPHICGPGLDIQGNRVLTGSWVPHNALQLWDLRTSQLQKNLPFPGGPTQGQFLYAARFCDQDIVVAGGSGTSGASAIHTGTNQVLGEILLPNKPVQAVAVAPGGRVVAVAGVGGNLHIADLH</sequence>
<evidence type="ECO:0000313" key="3">
    <source>
        <dbReference type="Proteomes" id="UP000297703"/>
    </source>
</evidence>
<dbReference type="Proteomes" id="UP000297703">
    <property type="component" value="Unassembled WGS sequence"/>
</dbReference>
<dbReference type="STRING" id="55544.A0A4D9DJI6"/>
<dbReference type="PROSITE" id="PS50294">
    <property type="entry name" value="WD_REPEATS_REGION"/>
    <property type="match status" value="1"/>
</dbReference>
<name>A0A4D9DJI6_9SAUR</name>
<dbReference type="AlphaFoldDB" id="A0A4D9DJI6"/>
<keyword evidence="1" id="KW-0853">WD repeat</keyword>
<evidence type="ECO:0000256" key="1">
    <source>
        <dbReference type="PROSITE-ProRule" id="PRU00221"/>
    </source>
</evidence>